<dbReference type="AlphaFoldDB" id="A0A0K2SPX7"/>
<dbReference type="InterPro" id="IPR050845">
    <property type="entry name" value="Cu-binding_ET"/>
</dbReference>
<keyword evidence="2" id="KW-0186">Copper</keyword>
<proteinExistence type="predicted"/>
<dbReference type="Proteomes" id="UP000065807">
    <property type="component" value="Chromosome"/>
</dbReference>
<dbReference type="Gene3D" id="2.60.40.420">
    <property type="entry name" value="Cupredoxins - blue copper proteins"/>
    <property type="match status" value="1"/>
</dbReference>
<dbReference type="STRING" id="1555112.LIP_3361"/>
<dbReference type="InterPro" id="IPR028096">
    <property type="entry name" value="EfeO_Cupredoxin"/>
</dbReference>
<evidence type="ECO:0000313" key="5">
    <source>
        <dbReference type="EMBL" id="BAS29173.1"/>
    </source>
</evidence>
<evidence type="ECO:0000259" key="4">
    <source>
        <dbReference type="Pfam" id="PF13473"/>
    </source>
</evidence>
<dbReference type="EMBL" id="AP014924">
    <property type="protein sequence ID" value="BAS29173.1"/>
    <property type="molecule type" value="Genomic_DNA"/>
</dbReference>
<dbReference type="KEGG" id="lpil:LIP_3361"/>
<sequence>MLVAVLGLAAIAFLASGMGWRFGGFWGVGPMGWGMMGGRGPMMGGAPSTGWGPYGTGYGPGGSAPPVVGGSEAPVPRSDPGGEPGAPGAQVTVEMSEFAFKPGSFTWKAEEPVRLSIVNVGRAYHDFTIPGIPVRLPDGRSQEGIQVGLGPGGSQVVQFTPTEAGRFPLLCTVPGHASAGMQGQVTVL</sequence>
<evidence type="ECO:0000256" key="1">
    <source>
        <dbReference type="ARBA" id="ARBA00022723"/>
    </source>
</evidence>
<dbReference type="Pfam" id="PF13473">
    <property type="entry name" value="Cupredoxin_1"/>
    <property type="match status" value="1"/>
</dbReference>
<reference evidence="6" key="1">
    <citation type="submission" date="2015-07" db="EMBL/GenBank/DDBJ databases">
        <title>Complete genome sequence and phylogenetic analysis of Limnochorda pilosa.</title>
        <authorList>
            <person name="Watanabe M."/>
            <person name="Kojima H."/>
            <person name="Fukui M."/>
        </authorList>
    </citation>
    <scope>NUCLEOTIDE SEQUENCE [LARGE SCALE GENOMIC DNA]</scope>
    <source>
        <strain evidence="6">HC45</strain>
    </source>
</reference>
<gene>
    <name evidence="5" type="ORF">LIP_3361</name>
</gene>
<keyword evidence="6" id="KW-1185">Reference proteome</keyword>
<reference evidence="6" key="2">
    <citation type="journal article" date="2016" name="Int. J. Syst. Evol. Microbiol.">
        <title>Complete genome sequence and cell structure of Limnochorda pilosa, a Gram-negative spore-former within the phylum Firmicutes.</title>
        <authorList>
            <person name="Watanabe M."/>
            <person name="Kojima H."/>
            <person name="Fukui M."/>
        </authorList>
    </citation>
    <scope>NUCLEOTIDE SEQUENCE [LARGE SCALE GENOMIC DNA]</scope>
    <source>
        <strain evidence="6">HC45</strain>
    </source>
</reference>
<dbReference type="SUPFAM" id="SSF49503">
    <property type="entry name" value="Cupredoxins"/>
    <property type="match status" value="1"/>
</dbReference>
<evidence type="ECO:0000256" key="3">
    <source>
        <dbReference type="SAM" id="MobiDB-lite"/>
    </source>
</evidence>
<protein>
    <recommendedName>
        <fullName evidence="4">EfeO-type cupredoxin-like domain-containing protein</fullName>
    </recommendedName>
</protein>
<dbReference type="PANTHER" id="PTHR38439:SF3">
    <property type="entry name" value="COPPER-RESISTANT CUPROPROTEIN COPI"/>
    <property type="match status" value="1"/>
</dbReference>
<evidence type="ECO:0000313" key="6">
    <source>
        <dbReference type="Proteomes" id="UP000065807"/>
    </source>
</evidence>
<dbReference type="InterPro" id="IPR033138">
    <property type="entry name" value="Cu_oxidase_CS"/>
</dbReference>
<keyword evidence="1" id="KW-0479">Metal-binding</keyword>
<dbReference type="PANTHER" id="PTHR38439">
    <property type="entry name" value="AURACYANIN-B"/>
    <property type="match status" value="1"/>
</dbReference>
<organism evidence="5 6">
    <name type="scientific">Limnochorda pilosa</name>
    <dbReference type="NCBI Taxonomy" id="1555112"/>
    <lineage>
        <taxon>Bacteria</taxon>
        <taxon>Bacillati</taxon>
        <taxon>Bacillota</taxon>
        <taxon>Limnochordia</taxon>
        <taxon>Limnochordales</taxon>
        <taxon>Limnochordaceae</taxon>
        <taxon>Limnochorda</taxon>
    </lineage>
</organism>
<dbReference type="PROSITE" id="PS00079">
    <property type="entry name" value="MULTICOPPER_OXIDASE1"/>
    <property type="match status" value="1"/>
</dbReference>
<evidence type="ECO:0000256" key="2">
    <source>
        <dbReference type="ARBA" id="ARBA00023008"/>
    </source>
</evidence>
<feature type="region of interest" description="Disordered" evidence="3">
    <location>
        <begin position="62"/>
        <end position="88"/>
    </location>
</feature>
<dbReference type="GO" id="GO:0046872">
    <property type="term" value="F:metal ion binding"/>
    <property type="evidence" value="ECO:0007669"/>
    <property type="project" value="UniProtKB-KW"/>
</dbReference>
<accession>A0A0K2SPX7</accession>
<name>A0A0K2SPX7_LIMPI</name>
<dbReference type="InterPro" id="IPR008972">
    <property type="entry name" value="Cupredoxin"/>
</dbReference>
<feature type="domain" description="EfeO-type cupredoxin-like" evidence="4">
    <location>
        <begin position="89"/>
        <end position="187"/>
    </location>
</feature>